<evidence type="ECO:0000313" key="1">
    <source>
        <dbReference type="EMBL" id="KAI9431062.1"/>
    </source>
</evidence>
<name>A0ACC0TQC7_9AGAM</name>
<dbReference type="Proteomes" id="UP001207468">
    <property type="component" value="Unassembled WGS sequence"/>
</dbReference>
<comment type="caution">
    <text evidence="1">The sequence shown here is derived from an EMBL/GenBank/DDBJ whole genome shotgun (WGS) entry which is preliminary data.</text>
</comment>
<protein>
    <submittedName>
        <fullName evidence="1">Ser/Thr phosphatase family protein</fullName>
    </submittedName>
</protein>
<keyword evidence="2" id="KW-1185">Reference proteome</keyword>
<evidence type="ECO:0000313" key="2">
    <source>
        <dbReference type="Proteomes" id="UP001207468"/>
    </source>
</evidence>
<accession>A0ACC0TQC7</accession>
<dbReference type="EMBL" id="JAGFNK010001493">
    <property type="protein sequence ID" value="KAI9431062.1"/>
    <property type="molecule type" value="Genomic_DNA"/>
</dbReference>
<sequence length="380" mass="42632">MRKYIGAYCLLVAILLLPVVKTRAQDGVLQFILTSDVHYGITRPHFRGADSVSAVIVNEAMITAMNRLPQLALPDDGGIGAGKKINAIDGLMITGDIANRQEVGIQNAADSWQQFEADYLQKLTIKNANLQPTPLLICAGNHDVADALGYWKFDKPVDASSLAGMYNRMLLPVNPVTAANYNYATNKVHYSKNIGGIHLLFINLWPDSLEQQWIKQDLKSIKPGTPVLLFTHSMPDVEARFFTNPNGEHTINGTDRFENLLPEVFRDGTNVKDTALYEERGLAAFLKQHPEIKAYFHGHNNWNEYYEWEGPDNTLSLPCFRVDSPMKGRLSAKDEKQLSFQLISIDTHTKTMTVRECRWNTVPGDPSIIVWGDNMTMALR</sequence>
<reference evidence="1" key="1">
    <citation type="submission" date="2021-03" db="EMBL/GenBank/DDBJ databases">
        <title>Evolutionary priming and transition to the ectomycorrhizal habit in an iconic lineage of mushroom-forming fungi: is preadaptation a requirement?</title>
        <authorList>
            <consortium name="DOE Joint Genome Institute"/>
            <person name="Looney B.P."/>
            <person name="Miyauchi S."/>
            <person name="Morin E."/>
            <person name="Drula E."/>
            <person name="Courty P.E."/>
            <person name="Chicoki N."/>
            <person name="Fauchery L."/>
            <person name="Kohler A."/>
            <person name="Kuo A."/>
            <person name="LaButti K."/>
            <person name="Pangilinan J."/>
            <person name="Lipzen A."/>
            <person name="Riley R."/>
            <person name="Andreopoulos W."/>
            <person name="He G."/>
            <person name="Johnson J."/>
            <person name="Barry K.W."/>
            <person name="Grigoriev I.V."/>
            <person name="Nagy L."/>
            <person name="Hibbett D."/>
            <person name="Henrissat B."/>
            <person name="Matheny P.B."/>
            <person name="Labbe J."/>
            <person name="Martin A.F."/>
        </authorList>
    </citation>
    <scope>NUCLEOTIDE SEQUENCE</scope>
    <source>
        <strain evidence="1">BPL698</strain>
    </source>
</reference>
<gene>
    <name evidence="1" type="ORF">F5148DRAFT_1312036</name>
</gene>
<proteinExistence type="predicted"/>
<organism evidence="1 2">
    <name type="scientific">Russula earlei</name>
    <dbReference type="NCBI Taxonomy" id="71964"/>
    <lineage>
        <taxon>Eukaryota</taxon>
        <taxon>Fungi</taxon>
        <taxon>Dikarya</taxon>
        <taxon>Basidiomycota</taxon>
        <taxon>Agaricomycotina</taxon>
        <taxon>Agaricomycetes</taxon>
        <taxon>Russulales</taxon>
        <taxon>Russulaceae</taxon>
        <taxon>Russula</taxon>
    </lineage>
</organism>